<dbReference type="SMART" id="SM00388">
    <property type="entry name" value="HisKA"/>
    <property type="match status" value="1"/>
</dbReference>
<dbReference type="EC" id="2.7.13.3" evidence="2"/>
<dbReference type="Proteomes" id="UP000320160">
    <property type="component" value="Unassembled WGS sequence"/>
</dbReference>
<dbReference type="AlphaFoldDB" id="A0A553WIE0"/>
<dbReference type="Pfam" id="PF02518">
    <property type="entry name" value="HATPase_c"/>
    <property type="match status" value="1"/>
</dbReference>
<name>A0A553WIE0_9SPHN</name>
<keyword evidence="10" id="KW-1185">Reference proteome</keyword>
<evidence type="ECO:0000256" key="7">
    <source>
        <dbReference type="SAM" id="Phobius"/>
    </source>
</evidence>
<dbReference type="InterPro" id="IPR035965">
    <property type="entry name" value="PAS-like_dom_sf"/>
</dbReference>
<proteinExistence type="predicted"/>
<evidence type="ECO:0000256" key="2">
    <source>
        <dbReference type="ARBA" id="ARBA00012438"/>
    </source>
</evidence>
<evidence type="ECO:0000259" key="8">
    <source>
        <dbReference type="PROSITE" id="PS50109"/>
    </source>
</evidence>
<dbReference type="PANTHER" id="PTHR43711:SF26">
    <property type="entry name" value="SENSOR HISTIDINE KINASE RCSC"/>
    <property type="match status" value="1"/>
</dbReference>
<comment type="caution">
    <text evidence="9">The sequence shown here is derived from an EMBL/GenBank/DDBJ whole genome shotgun (WGS) entry which is preliminary data.</text>
</comment>
<dbReference type="Gene3D" id="3.30.450.20">
    <property type="entry name" value="PAS domain"/>
    <property type="match status" value="1"/>
</dbReference>
<evidence type="ECO:0000256" key="5">
    <source>
        <dbReference type="ARBA" id="ARBA00022777"/>
    </source>
</evidence>
<dbReference type="CDD" id="cd00075">
    <property type="entry name" value="HATPase"/>
    <property type="match status" value="1"/>
</dbReference>
<feature type="transmembrane region" description="Helical" evidence="7">
    <location>
        <begin position="6"/>
        <end position="32"/>
    </location>
</feature>
<dbReference type="InterPro" id="IPR003594">
    <property type="entry name" value="HATPase_dom"/>
</dbReference>
<dbReference type="OrthoDB" id="9797304at2"/>
<keyword evidence="5 9" id="KW-0418">Kinase</keyword>
<keyword evidence="6" id="KW-0902">Two-component regulatory system</keyword>
<dbReference type="InterPro" id="IPR050736">
    <property type="entry name" value="Sensor_HK_Regulatory"/>
</dbReference>
<dbReference type="SUPFAM" id="SSF55785">
    <property type="entry name" value="PYP-like sensor domain (PAS domain)"/>
    <property type="match status" value="1"/>
</dbReference>
<dbReference type="CDD" id="cd00082">
    <property type="entry name" value="HisKA"/>
    <property type="match status" value="1"/>
</dbReference>
<dbReference type="InterPro" id="IPR004358">
    <property type="entry name" value="Sig_transdc_His_kin-like_C"/>
</dbReference>
<evidence type="ECO:0000256" key="1">
    <source>
        <dbReference type="ARBA" id="ARBA00000085"/>
    </source>
</evidence>
<gene>
    <name evidence="9" type="ORF">FOM92_03235</name>
</gene>
<sequence length="786" mass="86905">MTGEGLPIALIGFLMALWLVGATVAIWVGFSLRRRSQKILRQTSRLARLLETAPAFPVLVKGDGRIEAADRFSRLMGLPAPAVSLTDLGGRSEGGLSNHDLLMLEEKVRETQRTGKDFELPLAIMGSPRRLLVMGEIADTVIYPNGAALLWFFDSTESLRELEARTQESEKAKAAFAALAGLIESAPLPMWHRGPDLTLNFVNQAYVEAVGATDGFQVVQDGIELLEPENGKNAAAFAADAMRNGQKMERVVSATLGAERRQLRVFDIPLGPDGALGVAGMAIDVQDLTAARTEFRLLSDAQRHLLNMMSAGVVQFGSDHSLIFANLPFQRLFAFRDQWLTEKPEFARVLDRMRENGKLPEVRDFPAWRTERENWFRNPEPSEENWLLPDGTHLRVLAQPVPDGGLLLIFEDRTEQAQLASARDILLRVRTATFDNLFEAIAVFAADGRLSIWNRLFAETWGLPDDTLIRHPRLDEILPLMSKHLKKQSQISIIGELVRMTTANREQRRSKAVFADERIFQIATIPLPDGNALFTMLDMSDSLKIEQALRDRNAALQEADGIKAKFLANMSYEFRTPLTSISGFADLLKAGVAGELNGQALEYVDAILTSAERLSEQINTVLDYSQSEAGAMPIAREKVDVRTLLVNSAEAKAAFARERGVELHLRLDEAKGQFSLDSKRIGQAIGQILDNAIRYHKEGGEVLLFARTSKDQLEIVISDNGPGISEENQKIVEGNGKKALQLSDDPILQGLGLPLAKQLIETHHGTFQIQSKPGEGSTIIMTIPSR</sequence>
<dbReference type="PRINTS" id="PR00344">
    <property type="entry name" value="BCTRLSENSOR"/>
</dbReference>
<dbReference type="InterPro" id="IPR005467">
    <property type="entry name" value="His_kinase_dom"/>
</dbReference>
<evidence type="ECO:0000313" key="10">
    <source>
        <dbReference type="Proteomes" id="UP000320160"/>
    </source>
</evidence>
<reference evidence="9 10" key="1">
    <citation type="submission" date="2019-07" db="EMBL/GenBank/DDBJ databases">
        <authorList>
            <person name="Park M."/>
        </authorList>
    </citation>
    <scope>NUCLEOTIDE SEQUENCE [LARGE SCALE GENOMIC DNA]</scope>
    <source>
        <strain evidence="9 10">KCTC32445</strain>
    </source>
</reference>
<accession>A0A553WIE0</accession>
<dbReference type="SMART" id="SM00387">
    <property type="entry name" value="HATPase_c"/>
    <property type="match status" value="1"/>
</dbReference>
<dbReference type="SUPFAM" id="SSF47384">
    <property type="entry name" value="Homodimeric domain of signal transducing histidine kinase"/>
    <property type="match status" value="1"/>
</dbReference>
<feature type="domain" description="Histidine kinase" evidence="8">
    <location>
        <begin position="569"/>
        <end position="786"/>
    </location>
</feature>
<dbReference type="SUPFAM" id="SSF55874">
    <property type="entry name" value="ATPase domain of HSP90 chaperone/DNA topoisomerase II/histidine kinase"/>
    <property type="match status" value="1"/>
</dbReference>
<keyword evidence="4" id="KW-0808">Transferase</keyword>
<dbReference type="RefSeq" id="WP_143775341.1">
    <property type="nucleotide sequence ID" value="NZ_VKKU01000001.1"/>
</dbReference>
<keyword evidence="7" id="KW-0812">Transmembrane</keyword>
<comment type="catalytic activity">
    <reaction evidence="1">
        <text>ATP + protein L-histidine = ADP + protein N-phospho-L-histidine.</text>
        <dbReference type="EC" id="2.7.13.3"/>
    </reaction>
</comment>
<dbReference type="InterPro" id="IPR036097">
    <property type="entry name" value="HisK_dim/P_sf"/>
</dbReference>
<protein>
    <recommendedName>
        <fullName evidence="2">histidine kinase</fullName>
        <ecNumber evidence="2">2.7.13.3</ecNumber>
    </recommendedName>
</protein>
<dbReference type="EMBL" id="VKKU01000001">
    <property type="protein sequence ID" value="TSB04453.1"/>
    <property type="molecule type" value="Genomic_DNA"/>
</dbReference>
<dbReference type="PROSITE" id="PS50109">
    <property type="entry name" value="HIS_KIN"/>
    <property type="match status" value="1"/>
</dbReference>
<dbReference type="PANTHER" id="PTHR43711">
    <property type="entry name" value="TWO-COMPONENT HISTIDINE KINASE"/>
    <property type="match status" value="1"/>
</dbReference>
<dbReference type="Pfam" id="PF12860">
    <property type="entry name" value="PAS_7"/>
    <property type="match status" value="2"/>
</dbReference>
<keyword evidence="7" id="KW-0472">Membrane</keyword>
<dbReference type="Gene3D" id="3.30.565.10">
    <property type="entry name" value="Histidine kinase-like ATPase, C-terminal domain"/>
    <property type="match status" value="1"/>
</dbReference>
<keyword evidence="7" id="KW-1133">Transmembrane helix</keyword>
<organism evidence="9 10">
    <name type="scientific">Sphingorhabdus contaminans</name>
    <dbReference type="NCBI Taxonomy" id="1343899"/>
    <lineage>
        <taxon>Bacteria</taxon>
        <taxon>Pseudomonadati</taxon>
        <taxon>Pseudomonadota</taxon>
        <taxon>Alphaproteobacteria</taxon>
        <taxon>Sphingomonadales</taxon>
        <taxon>Sphingomonadaceae</taxon>
        <taxon>Sphingorhabdus</taxon>
    </lineage>
</organism>
<evidence type="ECO:0000256" key="6">
    <source>
        <dbReference type="ARBA" id="ARBA00023012"/>
    </source>
</evidence>
<evidence type="ECO:0000256" key="4">
    <source>
        <dbReference type="ARBA" id="ARBA00022679"/>
    </source>
</evidence>
<dbReference type="InterPro" id="IPR003661">
    <property type="entry name" value="HisK_dim/P_dom"/>
</dbReference>
<evidence type="ECO:0000256" key="3">
    <source>
        <dbReference type="ARBA" id="ARBA00022553"/>
    </source>
</evidence>
<keyword evidence="3" id="KW-0597">Phosphoprotein</keyword>
<dbReference type="GO" id="GO:0000155">
    <property type="term" value="F:phosphorelay sensor kinase activity"/>
    <property type="evidence" value="ECO:0007669"/>
    <property type="project" value="InterPro"/>
</dbReference>
<dbReference type="Gene3D" id="1.10.287.130">
    <property type="match status" value="1"/>
</dbReference>
<dbReference type="InterPro" id="IPR036890">
    <property type="entry name" value="HATPase_C_sf"/>
</dbReference>
<dbReference type="Pfam" id="PF00512">
    <property type="entry name" value="HisKA"/>
    <property type="match status" value="1"/>
</dbReference>
<evidence type="ECO:0000313" key="9">
    <source>
        <dbReference type="EMBL" id="TSB04453.1"/>
    </source>
</evidence>